<dbReference type="InParanoid" id="A0A168MB78"/>
<protein>
    <submittedName>
        <fullName evidence="3">Uncharacterized protein</fullName>
    </submittedName>
</protein>
<evidence type="ECO:0000313" key="3">
    <source>
        <dbReference type="EMBL" id="SAL98228.1"/>
    </source>
</evidence>
<evidence type="ECO:0000256" key="2">
    <source>
        <dbReference type="SAM" id="Phobius"/>
    </source>
</evidence>
<dbReference type="GO" id="GO:0000329">
    <property type="term" value="C:fungal-type vacuole membrane"/>
    <property type="evidence" value="ECO:0007669"/>
    <property type="project" value="InterPro"/>
</dbReference>
<dbReference type="STRING" id="4829.A0A168MB78"/>
<dbReference type="OrthoDB" id="10039566at2759"/>
<dbReference type="PANTHER" id="PTHR35895:SF1">
    <property type="entry name" value="LIPID-BINDING SERUM GLYCOPROTEIN C-TERMINAL DOMAIN-CONTAINING PROTEIN"/>
    <property type="match status" value="1"/>
</dbReference>
<dbReference type="Pfam" id="PF12505">
    <property type="entry name" value="DUF3712"/>
    <property type="match status" value="3"/>
</dbReference>
<feature type="compositionally biased region" description="Low complexity" evidence="1">
    <location>
        <begin position="1566"/>
        <end position="1588"/>
    </location>
</feature>
<gene>
    <name evidence="3" type="primary">ABSGL_03757.1 scaffold 4673</name>
</gene>
<feature type="compositionally biased region" description="Basic and acidic residues" evidence="1">
    <location>
        <begin position="1589"/>
        <end position="1654"/>
    </location>
</feature>
<proteinExistence type="predicted"/>
<dbReference type="InterPro" id="IPR046368">
    <property type="entry name" value="Tag1"/>
</dbReference>
<sequence length="1668" mass="176782">MSAAPAHHESDALAISAQDEYYHNARERSIDDDLMEEYSEKPPPPPKKKFYKNKKYWIICSIISIIVIVVVVCLIVFVFFPMIVQSLMNQAGIDVNGADISFSQPQQQQQQQQQAVKRDFDIQNTFFMDMQSSLKNTGPFSADIVFHNPILVYYNGTLLGNITLPGTSISGGHGDLNAQTPFLIQDPNYFALFSKDMLAKDSFDWNLKGSCDVTALSRTSTASLDKTVTIPAGFESHQRHFVSPFTYTPISSIHFNSGMGGFKDVKINSFQLPADDPNGGILVELGTVMASPSPIGVQLGTIELQIGYEGVNLGKVSASNVTLKKGDNTIPLKGTIQPLSNPADLEKVGVMFSTYVSGGVAQTSAVGVSAAPDGHNSVNWLTEAFKSVQLNVGLSNAGGPLKIINAVNMGYLDLKFTPDTAYAPIISAPNVVADFSIPFGFTLNITEVTQNITMNTNSTGNFSQLAVPWVPSQSDQKAGKLQFPIDGAALAALPGKNDAFNSYTYDLTSSDKYTFGVSGLATTRTKTPIGEIILGGITFAVPTSLHGLQFLNSTPTVITSVDMTGGTQEALQLNIGVTMGNPSDFSMSVGDVTFAMFAGSTQVGTVTLANLTLQRGDNKVIAKANFDPKSSNDGQTMLSTFVMGKNSSASIGGYDGSTAIASLSSALSAIKIDTTLPGLAAPLIQSGALKVLPDTVQTSIVNVAVTIANPFTAGLAITKVKSAATYKGMPVGNIDQDISNNPFVINGHANGVSPQLNMQMNLQPAAVALLMRDLAVDAKLDTKALDGLLGMGGFHIQGQEDVEPEASIFKGFNISSYVMDAMKALKVDLNLESALKVGDYTDDLAFSQSSVQINADESVTRLIPIVGQPIVQQIVNGAVLGFETLVLSSPTDNNAKVQMKGSITKSGPMDATISFPSPLTVRWQGKEIGTATMPDLNAIADQGAQFDVPSNFVITDQQAMQDFAAYMINNEEFVWDIVSNDVAVTALGFTFTGIKMEKFVTIKGANGFKGAVTINTFDLPANDPDGGITLIADTTIVNPSQVGFNLNTVAFNSYYKDVLVGPLAASPGNFAPAGASKIQMKGRMIPQNTQHGLDMITKVFEAYLNASDSTLSVKGDSASGPAGQVGWLTQAFKTLKIENVILPGPKVKPVLIPSITMANMQLDFTKDPYASPASSTDVRAQLKNPFGFPLGVSQLNMEVDATVKDKMAHLSIPTEKATTDSNQLVKTQFENVPFKVYDDAHSVFSGFVSGLTKSGNASFGLVGTSNALTDTAVGFNNFGGKADIISLSIAGGNKEYVLVKTVVGLTNPSQITITVGDINFSAKVSDGSVIGQVFIKDTIIKPGLNKYDAEFHLAGDTAPIGQLFSDYLTNVQVPLKIVGTAASTKIEPLQAALETVNLDTTMKGIQANLIAGVKVIMSIGDLLAHKAKTVVTLRNPLDTPYALTALKAEVYFPDGSGTFKVGHVDSIDKPCFVPAGGQTACDEWSVAVDADLGQLLKVLFAKDKSLNLQQNITASVGPSDGYEAKFYYYQDHVPTELDVDLGALGDLPLGPKLNTTGLPNNASALLSSAGSSKTSSVIKSSGTSIDKSSSTDKPTETSKSDDKPTETSKADNKPTETSKADDKPTETSDEKSATEKPTEAPKKESDDDSSKSEDSTTTSKGGHFIFPF</sequence>
<reference evidence="3" key="1">
    <citation type="submission" date="2016-04" db="EMBL/GenBank/DDBJ databases">
        <authorList>
            <person name="Evans L.H."/>
            <person name="Alamgir A."/>
            <person name="Owens N."/>
            <person name="Weber N.D."/>
            <person name="Virtaneva K."/>
            <person name="Barbian K."/>
            <person name="Babar A."/>
            <person name="Rosenke K."/>
        </authorList>
    </citation>
    <scope>NUCLEOTIDE SEQUENCE [LARGE SCALE GENOMIC DNA]</scope>
    <source>
        <strain evidence="3">CBS 101.48</strain>
    </source>
</reference>
<feature type="transmembrane region" description="Helical" evidence="2">
    <location>
        <begin position="56"/>
        <end position="80"/>
    </location>
</feature>
<dbReference type="EMBL" id="LT552062">
    <property type="protein sequence ID" value="SAL98228.1"/>
    <property type="molecule type" value="Genomic_DNA"/>
</dbReference>
<name>A0A168MB78_ABSGL</name>
<evidence type="ECO:0000256" key="1">
    <source>
        <dbReference type="SAM" id="MobiDB-lite"/>
    </source>
</evidence>
<evidence type="ECO:0000313" key="4">
    <source>
        <dbReference type="Proteomes" id="UP000078561"/>
    </source>
</evidence>
<dbReference type="Proteomes" id="UP000078561">
    <property type="component" value="Unassembled WGS sequence"/>
</dbReference>
<dbReference type="SUPFAM" id="SSF117070">
    <property type="entry name" value="LEA14-like"/>
    <property type="match status" value="1"/>
</dbReference>
<organism evidence="3">
    <name type="scientific">Absidia glauca</name>
    <name type="common">Pin mould</name>
    <dbReference type="NCBI Taxonomy" id="4829"/>
    <lineage>
        <taxon>Eukaryota</taxon>
        <taxon>Fungi</taxon>
        <taxon>Fungi incertae sedis</taxon>
        <taxon>Mucoromycota</taxon>
        <taxon>Mucoromycotina</taxon>
        <taxon>Mucoromycetes</taxon>
        <taxon>Mucorales</taxon>
        <taxon>Cunninghamellaceae</taxon>
        <taxon>Absidia</taxon>
    </lineage>
</organism>
<dbReference type="OMA" id="TINAYIS"/>
<dbReference type="InterPro" id="IPR022185">
    <property type="entry name" value="DUF3712"/>
</dbReference>
<keyword evidence="2" id="KW-0812">Transmembrane</keyword>
<keyword evidence="2" id="KW-1133">Transmembrane helix</keyword>
<keyword evidence="2" id="KW-0472">Membrane</keyword>
<dbReference type="PANTHER" id="PTHR35895">
    <property type="entry name" value="CHROMOSOME 16, WHOLE GENOME SHOTGUN SEQUENCE"/>
    <property type="match status" value="1"/>
</dbReference>
<keyword evidence="4" id="KW-1185">Reference proteome</keyword>
<accession>A0A168MB78</accession>
<feature type="region of interest" description="Disordered" evidence="1">
    <location>
        <begin position="1566"/>
        <end position="1668"/>
    </location>
</feature>